<sequence>MHSTLRSATGRTRLEAQRTRDAVASCIRHFSASGFFAEENGSGSKPQQQQQNNNNNNVNKPVDGRSRSRAAASEISSLLRGTSASSGARGGRGGLDDARSFRGRGVERKTPLNVIGLRSVPREGGAGVVQ</sequence>
<feature type="non-terminal residue" evidence="2">
    <location>
        <position position="130"/>
    </location>
</feature>
<dbReference type="Proteomes" id="UP000267145">
    <property type="component" value="Unassembled WGS sequence"/>
</dbReference>
<dbReference type="STRING" id="1051616.A0A3M9Y2F1"/>
<feature type="compositionally biased region" description="Low complexity" evidence="1">
    <location>
        <begin position="69"/>
        <end position="87"/>
    </location>
</feature>
<feature type="compositionally biased region" description="Polar residues" evidence="1">
    <location>
        <begin position="1"/>
        <end position="10"/>
    </location>
</feature>
<evidence type="ECO:0000256" key="1">
    <source>
        <dbReference type="SAM" id="MobiDB-lite"/>
    </source>
</evidence>
<organism evidence="2 3">
    <name type="scientific">Verticillium nonalfalfae</name>
    <dbReference type="NCBI Taxonomy" id="1051616"/>
    <lineage>
        <taxon>Eukaryota</taxon>
        <taxon>Fungi</taxon>
        <taxon>Dikarya</taxon>
        <taxon>Ascomycota</taxon>
        <taxon>Pezizomycotina</taxon>
        <taxon>Sordariomycetes</taxon>
        <taxon>Hypocreomycetidae</taxon>
        <taxon>Glomerellales</taxon>
        <taxon>Plectosphaerellaceae</taxon>
        <taxon>Verticillium</taxon>
    </lineage>
</organism>
<protein>
    <submittedName>
        <fullName evidence="2">Uncharacterized protein</fullName>
    </submittedName>
</protein>
<feature type="region of interest" description="Disordered" evidence="1">
    <location>
        <begin position="36"/>
        <end position="130"/>
    </location>
</feature>
<feature type="compositionally biased region" description="Low complexity" evidence="1">
    <location>
        <begin position="40"/>
        <end position="61"/>
    </location>
</feature>
<proteinExistence type="predicted"/>
<evidence type="ECO:0000313" key="2">
    <source>
        <dbReference type="EMBL" id="RNJ54066.1"/>
    </source>
</evidence>
<dbReference type="AlphaFoldDB" id="A0A3M9Y2F1"/>
<dbReference type="EMBL" id="RBVV01000116">
    <property type="protein sequence ID" value="RNJ54066.1"/>
    <property type="molecule type" value="Genomic_DNA"/>
</dbReference>
<reference evidence="2 3" key="1">
    <citation type="submission" date="2018-10" db="EMBL/GenBank/DDBJ databases">
        <title>Genome sequence of Verticillium nonalfalfae VnAa140.</title>
        <authorList>
            <person name="Stajich J.E."/>
            <person name="Kasson M.T."/>
        </authorList>
    </citation>
    <scope>NUCLEOTIDE SEQUENCE [LARGE SCALE GENOMIC DNA]</scope>
    <source>
        <strain evidence="2 3">VnAa140</strain>
    </source>
</reference>
<feature type="region of interest" description="Disordered" evidence="1">
    <location>
        <begin position="1"/>
        <end position="22"/>
    </location>
</feature>
<evidence type="ECO:0000313" key="3">
    <source>
        <dbReference type="Proteomes" id="UP000267145"/>
    </source>
</evidence>
<dbReference type="RefSeq" id="XP_028492224.1">
    <property type="nucleotide sequence ID" value="XM_028635170.1"/>
</dbReference>
<dbReference type="GeneID" id="39604611"/>
<accession>A0A3M9Y2F1</accession>
<gene>
    <name evidence="2" type="ORF">D7B24_000922</name>
</gene>
<feature type="compositionally biased region" description="Basic and acidic residues" evidence="1">
    <location>
        <begin position="12"/>
        <end position="21"/>
    </location>
</feature>
<keyword evidence="3" id="KW-1185">Reference proteome</keyword>
<name>A0A3M9Y2F1_9PEZI</name>
<comment type="caution">
    <text evidence="2">The sequence shown here is derived from an EMBL/GenBank/DDBJ whole genome shotgun (WGS) entry which is preliminary data.</text>
</comment>
<feature type="compositionally biased region" description="Basic and acidic residues" evidence="1">
    <location>
        <begin position="94"/>
        <end position="110"/>
    </location>
</feature>